<proteinExistence type="predicted"/>
<dbReference type="Proteomes" id="UP000216840">
    <property type="component" value="Unassembled WGS sequence"/>
</dbReference>
<keyword evidence="1" id="KW-1133">Transmembrane helix</keyword>
<dbReference type="RefSeq" id="WP_094968251.1">
    <property type="nucleotide sequence ID" value="NZ_NGJN01000004.1"/>
</dbReference>
<keyword evidence="1" id="KW-0812">Transmembrane</keyword>
<gene>
    <name evidence="2" type="ORF">CA834_08395</name>
</gene>
<dbReference type="EMBL" id="NGJN01000004">
    <property type="protein sequence ID" value="OZV68486.1"/>
    <property type="molecule type" value="Genomic_DNA"/>
</dbReference>
<sequence>MKFFNKIRLASLKNKRFSNYLIYALGEIILVVLGILIALYLNNWSTNEQLVAANVDLQNRVLVQLNKDIHDLDRFQKELDSLDQVYLKTLGRDYDKSKVNDAGLISTILFDVKDLGLDQQSINWIDNAVLDNSKASESLINLSGVYKLYFKNIDDIEKIIYEKFKTNLEHLESTQPWYTELITDFKCGNDCVRYLLYSDEHKAKIASLRFLYINGYGDLVKGFYYDLIRSKKELERYML</sequence>
<protein>
    <submittedName>
        <fullName evidence="2">Uncharacterized protein</fullName>
    </submittedName>
</protein>
<evidence type="ECO:0000256" key="1">
    <source>
        <dbReference type="SAM" id="Phobius"/>
    </source>
</evidence>
<dbReference type="OrthoDB" id="822590at2"/>
<reference evidence="2 3" key="1">
    <citation type="submission" date="2017-05" db="EMBL/GenBank/DDBJ databases">
        <title>The draft genome sequence of Idiomarina salinarum WNB302.</title>
        <authorList>
            <person name="Sun Y."/>
            <person name="Chen B."/>
            <person name="Du Z."/>
        </authorList>
    </citation>
    <scope>NUCLEOTIDE SEQUENCE [LARGE SCALE GENOMIC DNA]</scope>
    <source>
        <strain evidence="2 3">WNB302</strain>
    </source>
</reference>
<evidence type="ECO:0000313" key="2">
    <source>
        <dbReference type="EMBL" id="OZV68486.1"/>
    </source>
</evidence>
<feature type="transmembrane region" description="Helical" evidence="1">
    <location>
        <begin position="20"/>
        <end position="41"/>
    </location>
</feature>
<dbReference type="AlphaFoldDB" id="A0A265UT56"/>
<comment type="caution">
    <text evidence="2">The sequence shown here is derived from an EMBL/GenBank/DDBJ whole genome shotgun (WGS) entry which is preliminary data.</text>
</comment>
<keyword evidence="1" id="KW-0472">Membrane</keyword>
<evidence type="ECO:0000313" key="3">
    <source>
        <dbReference type="Proteomes" id="UP000216840"/>
    </source>
</evidence>
<organism evidence="2 3">
    <name type="scientific">Winogradskyella aurantia</name>
    <dbReference type="NCBI Taxonomy" id="1915063"/>
    <lineage>
        <taxon>Bacteria</taxon>
        <taxon>Pseudomonadati</taxon>
        <taxon>Bacteroidota</taxon>
        <taxon>Flavobacteriia</taxon>
        <taxon>Flavobacteriales</taxon>
        <taxon>Flavobacteriaceae</taxon>
        <taxon>Winogradskyella</taxon>
    </lineage>
</organism>
<accession>A0A265UT56</accession>
<keyword evidence="3" id="KW-1185">Reference proteome</keyword>
<name>A0A265UT56_9FLAO</name>